<dbReference type="GO" id="GO:0015232">
    <property type="term" value="F:heme transmembrane transporter activity"/>
    <property type="evidence" value="ECO:0007669"/>
    <property type="project" value="InterPro"/>
</dbReference>
<keyword evidence="15" id="KW-1185">Reference proteome</keyword>
<accession>A0A120MZZ7</accession>
<feature type="transmembrane region" description="Helical" evidence="13">
    <location>
        <begin position="21"/>
        <end position="39"/>
    </location>
</feature>
<dbReference type="GO" id="GO:1903607">
    <property type="term" value="P:cytochrome c biosynthetic process"/>
    <property type="evidence" value="ECO:0007669"/>
    <property type="project" value="TreeGrafter"/>
</dbReference>
<feature type="transmembrane region" description="Helical" evidence="13">
    <location>
        <begin position="195"/>
        <end position="221"/>
    </location>
</feature>
<evidence type="ECO:0000256" key="3">
    <source>
        <dbReference type="ARBA" id="ARBA00010544"/>
    </source>
</evidence>
<feature type="transmembrane region" description="Helical" evidence="13">
    <location>
        <begin position="161"/>
        <end position="183"/>
    </location>
</feature>
<dbReference type="RefSeq" id="WP_096409669.1">
    <property type="nucleotide sequence ID" value="NZ_AP017372.2"/>
</dbReference>
<keyword evidence="7 12" id="KW-0997">Cell inner membrane</keyword>
<dbReference type="PANTHER" id="PTHR30070">
    <property type="entry name" value="HEME EXPORTER PROTEIN B"/>
    <property type="match status" value="1"/>
</dbReference>
<evidence type="ECO:0000256" key="2">
    <source>
        <dbReference type="ARBA" id="ARBA00004429"/>
    </source>
</evidence>
<keyword evidence="8 13" id="KW-0812">Transmembrane</keyword>
<proteinExistence type="inferred from homology"/>
<name>A0A120MZZ7_HALHR</name>
<dbReference type="Proteomes" id="UP000218890">
    <property type="component" value="Chromosome"/>
</dbReference>
<evidence type="ECO:0000256" key="8">
    <source>
        <dbReference type="ARBA" id="ARBA00022692"/>
    </source>
</evidence>
<evidence type="ECO:0000256" key="4">
    <source>
        <dbReference type="ARBA" id="ARBA00016452"/>
    </source>
</evidence>
<evidence type="ECO:0000256" key="7">
    <source>
        <dbReference type="ARBA" id="ARBA00022519"/>
    </source>
</evidence>
<dbReference type="PRINTS" id="PR01414">
    <property type="entry name" value="CCMBBIOGNSIS"/>
</dbReference>
<sequence length="222" mass="23076">MGRSLWTLMQRDVSLIVMRRQDVLTVVAFFIIVITLFPLTIGPEPEKLRTIAPGAVWVAAALASLISLDRLFADDWRDGTLEQLALSPQPLALVALAKVAAHWCSLSLPLVALSPALGYSLGMQGLELAVLALSLLIGTPVLSLIGAIGAALTLGVRAGGALMALLILPLYVPVLVLGAGAVTEAMYDSIFHAHLSLLGAGLALALPLAPLAIAGALRIALD</sequence>
<dbReference type="PIRSF" id="PIRSF002764">
    <property type="entry name" value="CcmB"/>
    <property type="match status" value="1"/>
</dbReference>
<keyword evidence="6 12" id="KW-1003">Cell membrane</keyword>
<comment type="subcellular location">
    <subcellularLocation>
        <location evidence="2">Cell inner membrane</location>
        <topology evidence="2">Multi-pass membrane protein</topology>
    </subcellularLocation>
</comment>
<reference evidence="14" key="1">
    <citation type="submission" date="2016-02" db="EMBL/GenBank/DDBJ databases">
        <title>Halorhodospira halochloris DSM-1059 complete genome, version 2.</title>
        <authorList>
            <person name="Tsukatani Y."/>
        </authorList>
    </citation>
    <scope>NUCLEOTIDE SEQUENCE</scope>
    <source>
        <strain evidence="14">DSM 1059</strain>
    </source>
</reference>
<evidence type="ECO:0000256" key="10">
    <source>
        <dbReference type="ARBA" id="ARBA00022989"/>
    </source>
</evidence>
<keyword evidence="5 12" id="KW-0813">Transport</keyword>
<dbReference type="NCBIfam" id="TIGR01190">
    <property type="entry name" value="ccmB"/>
    <property type="match status" value="1"/>
</dbReference>
<evidence type="ECO:0000256" key="1">
    <source>
        <dbReference type="ARBA" id="ARBA00002442"/>
    </source>
</evidence>
<feature type="transmembrane region" description="Helical" evidence="13">
    <location>
        <begin position="129"/>
        <end position="154"/>
    </location>
</feature>
<feature type="transmembrane region" description="Helical" evidence="13">
    <location>
        <begin position="93"/>
        <end position="117"/>
    </location>
</feature>
<organism evidence="14 15">
    <name type="scientific">Halorhodospira halochloris</name>
    <name type="common">Ectothiorhodospira halochloris</name>
    <dbReference type="NCBI Taxonomy" id="1052"/>
    <lineage>
        <taxon>Bacteria</taxon>
        <taxon>Pseudomonadati</taxon>
        <taxon>Pseudomonadota</taxon>
        <taxon>Gammaproteobacteria</taxon>
        <taxon>Chromatiales</taxon>
        <taxon>Ectothiorhodospiraceae</taxon>
        <taxon>Halorhodospira</taxon>
    </lineage>
</organism>
<dbReference type="AlphaFoldDB" id="A0A120MZZ7"/>
<dbReference type="Pfam" id="PF03379">
    <property type="entry name" value="CcmB"/>
    <property type="match status" value="1"/>
</dbReference>
<evidence type="ECO:0000256" key="6">
    <source>
        <dbReference type="ARBA" id="ARBA00022475"/>
    </source>
</evidence>
<comment type="function">
    <text evidence="1 12">Required for the export of heme to the periplasm for the biogenesis of c-type cytochromes.</text>
</comment>
<evidence type="ECO:0000256" key="12">
    <source>
        <dbReference type="PIRNR" id="PIRNR002764"/>
    </source>
</evidence>
<evidence type="ECO:0000256" key="13">
    <source>
        <dbReference type="SAM" id="Phobius"/>
    </source>
</evidence>
<evidence type="ECO:0000256" key="11">
    <source>
        <dbReference type="ARBA" id="ARBA00023136"/>
    </source>
</evidence>
<dbReference type="EMBL" id="AP017372">
    <property type="protein sequence ID" value="BAU58283.2"/>
    <property type="molecule type" value="Genomic_DNA"/>
</dbReference>
<dbReference type="OrthoDB" id="9799895at2"/>
<dbReference type="InterPro" id="IPR026031">
    <property type="entry name" value="Cyt_c_CcmB_bac"/>
</dbReference>
<keyword evidence="9 12" id="KW-0201">Cytochrome c-type biogenesis</keyword>
<comment type="similarity">
    <text evidence="3 12">Belongs to the CcmB/CycW/HelB family.</text>
</comment>
<keyword evidence="10 13" id="KW-1133">Transmembrane helix</keyword>
<dbReference type="GO" id="GO:0017004">
    <property type="term" value="P:cytochrome complex assembly"/>
    <property type="evidence" value="ECO:0007669"/>
    <property type="project" value="UniProtKB-KW"/>
</dbReference>
<gene>
    <name evidence="14" type="primary">ccmB</name>
    <name evidence="14" type="ORF">HH1059_15740</name>
</gene>
<dbReference type="KEGG" id="hhk:HH1059_15740"/>
<protein>
    <recommendedName>
        <fullName evidence="4 12">Heme exporter protein B</fullName>
    </recommendedName>
</protein>
<dbReference type="PANTHER" id="PTHR30070:SF1">
    <property type="entry name" value="CYTOCHROME C BIOGENESIS B-RELATED"/>
    <property type="match status" value="1"/>
</dbReference>
<dbReference type="GO" id="GO:0005886">
    <property type="term" value="C:plasma membrane"/>
    <property type="evidence" value="ECO:0007669"/>
    <property type="project" value="UniProtKB-SubCell"/>
</dbReference>
<evidence type="ECO:0000256" key="5">
    <source>
        <dbReference type="ARBA" id="ARBA00022448"/>
    </source>
</evidence>
<dbReference type="InterPro" id="IPR003544">
    <property type="entry name" value="Cyt_c_biogenesis_CcmB"/>
</dbReference>
<evidence type="ECO:0000256" key="9">
    <source>
        <dbReference type="ARBA" id="ARBA00022748"/>
    </source>
</evidence>
<keyword evidence="11 12" id="KW-0472">Membrane</keyword>
<evidence type="ECO:0000313" key="15">
    <source>
        <dbReference type="Proteomes" id="UP000218890"/>
    </source>
</evidence>
<evidence type="ECO:0000313" key="14">
    <source>
        <dbReference type="EMBL" id="BAU58283.2"/>
    </source>
</evidence>